<dbReference type="CDD" id="cd01004">
    <property type="entry name" value="PBP2_MidA_like"/>
    <property type="match status" value="1"/>
</dbReference>
<dbReference type="InterPro" id="IPR001638">
    <property type="entry name" value="Solute-binding_3/MltF_N"/>
</dbReference>
<dbReference type="RefSeq" id="WP_345714819.1">
    <property type="nucleotide sequence ID" value="NZ_BAABFP010000002.1"/>
</dbReference>
<sequence length="303" mass="31135">MLLRSRGLAAAVLFGAGAALSLSACGSDSLSKDSGSSSSQTVASATVDSALVAKLPEKVKTAKKIVVGTDASYAPSEFLAADGKTVEGFDVDLFKAVGQKFGVDVEFVPSSFDSIIAGTNTGKYDVGVSSFTINDKRKEQANMVSYYSAGTQWATAKGNPKKVSPDSACGLKVAVQTGTTQEQDDLPKKQAACKSAGKPAIVIQSYQGQDEATAAVATGKADAMLADSPVGAYAVQKSDGALMTVGDIYDSAPYGYVLPKTETDFAQAIADALKSLKADGTYDKVLSKWGVQSGGISDFAVNP</sequence>
<feature type="chain" id="PRO_5046164357" evidence="2">
    <location>
        <begin position="25"/>
        <end position="303"/>
    </location>
</feature>
<evidence type="ECO:0000313" key="4">
    <source>
        <dbReference type="EMBL" id="MFC6008480.1"/>
    </source>
</evidence>
<dbReference type="PANTHER" id="PTHR35936:SF17">
    <property type="entry name" value="ARGININE-BINDING EXTRACELLULAR PROTEIN ARTP"/>
    <property type="match status" value="1"/>
</dbReference>
<evidence type="ECO:0000256" key="2">
    <source>
        <dbReference type="SAM" id="SignalP"/>
    </source>
</evidence>
<dbReference type="SMART" id="SM00062">
    <property type="entry name" value="PBPb"/>
    <property type="match status" value="1"/>
</dbReference>
<dbReference type="SUPFAM" id="SSF53850">
    <property type="entry name" value="Periplasmic binding protein-like II"/>
    <property type="match status" value="1"/>
</dbReference>
<dbReference type="Gene3D" id="3.40.190.10">
    <property type="entry name" value="Periplasmic binding protein-like II"/>
    <property type="match status" value="2"/>
</dbReference>
<reference evidence="5" key="1">
    <citation type="journal article" date="2019" name="Int. J. Syst. Evol. Microbiol.">
        <title>The Global Catalogue of Microorganisms (GCM) 10K type strain sequencing project: providing services to taxonomists for standard genome sequencing and annotation.</title>
        <authorList>
            <consortium name="The Broad Institute Genomics Platform"/>
            <consortium name="The Broad Institute Genome Sequencing Center for Infectious Disease"/>
            <person name="Wu L."/>
            <person name="Ma J."/>
        </authorList>
    </citation>
    <scope>NUCLEOTIDE SEQUENCE [LARGE SCALE GENOMIC DNA]</scope>
    <source>
        <strain evidence="5">KACC 14249</strain>
    </source>
</reference>
<feature type="signal peptide" evidence="2">
    <location>
        <begin position="1"/>
        <end position="24"/>
    </location>
</feature>
<dbReference type="EMBL" id="JBHSRD010000004">
    <property type="protein sequence ID" value="MFC6008480.1"/>
    <property type="molecule type" value="Genomic_DNA"/>
</dbReference>
<dbReference type="Proteomes" id="UP001596189">
    <property type="component" value="Unassembled WGS sequence"/>
</dbReference>
<keyword evidence="5" id="KW-1185">Reference proteome</keyword>
<protein>
    <submittedName>
        <fullName evidence="4">ABC transporter substrate-binding protein</fullName>
    </submittedName>
</protein>
<dbReference type="PANTHER" id="PTHR35936">
    <property type="entry name" value="MEMBRANE-BOUND LYTIC MUREIN TRANSGLYCOSYLASE F"/>
    <property type="match status" value="1"/>
</dbReference>
<accession>A0ABW1JH18</accession>
<proteinExistence type="predicted"/>
<keyword evidence="1 2" id="KW-0732">Signal</keyword>
<evidence type="ECO:0000313" key="5">
    <source>
        <dbReference type="Proteomes" id="UP001596189"/>
    </source>
</evidence>
<gene>
    <name evidence="4" type="ORF">ACFQDO_15180</name>
</gene>
<dbReference type="PROSITE" id="PS51257">
    <property type="entry name" value="PROKAR_LIPOPROTEIN"/>
    <property type="match status" value="1"/>
</dbReference>
<feature type="domain" description="Solute-binding protein family 3/N-terminal" evidence="3">
    <location>
        <begin position="64"/>
        <end position="293"/>
    </location>
</feature>
<organism evidence="4 5">
    <name type="scientific">Angustibacter luteus</name>
    <dbReference type="NCBI Taxonomy" id="658456"/>
    <lineage>
        <taxon>Bacteria</taxon>
        <taxon>Bacillati</taxon>
        <taxon>Actinomycetota</taxon>
        <taxon>Actinomycetes</taxon>
        <taxon>Kineosporiales</taxon>
        <taxon>Kineosporiaceae</taxon>
    </lineage>
</organism>
<comment type="caution">
    <text evidence="4">The sequence shown here is derived from an EMBL/GenBank/DDBJ whole genome shotgun (WGS) entry which is preliminary data.</text>
</comment>
<evidence type="ECO:0000256" key="1">
    <source>
        <dbReference type="ARBA" id="ARBA00022729"/>
    </source>
</evidence>
<evidence type="ECO:0000259" key="3">
    <source>
        <dbReference type="SMART" id="SM00062"/>
    </source>
</evidence>
<dbReference type="Pfam" id="PF00497">
    <property type="entry name" value="SBP_bac_3"/>
    <property type="match status" value="1"/>
</dbReference>
<name>A0ABW1JH18_9ACTN</name>